<evidence type="ECO:0000256" key="1">
    <source>
        <dbReference type="SAM" id="MobiDB-lite"/>
    </source>
</evidence>
<protein>
    <submittedName>
        <fullName evidence="2">Uncharacterized protein</fullName>
    </submittedName>
</protein>
<comment type="caution">
    <text evidence="2">The sequence shown here is derived from an EMBL/GenBank/DDBJ whole genome shotgun (WGS) entry which is preliminary data.</text>
</comment>
<reference evidence="2 3" key="1">
    <citation type="journal article" date="2019" name="Commun. Biol.">
        <title>The bagworm genome reveals a unique fibroin gene that provides high tensile strength.</title>
        <authorList>
            <person name="Kono N."/>
            <person name="Nakamura H."/>
            <person name="Ohtoshi R."/>
            <person name="Tomita M."/>
            <person name="Numata K."/>
            <person name="Arakawa K."/>
        </authorList>
    </citation>
    <scope>NUCLEOTIDE SEQUENCE [LARGE SCALE GENOMIC DNA]</scope>
</reference>
<feature type="compositionally biased region" description="Basic residues" evidence="1">
    <location>
        <begin position="24"/>
        <end position="35"/>
    </location>
</feature>
<dbReference type="EMBL" id="BGZK01001703">
    <property type="protein sequence ID" value="GBP84866.1"/>
    <property type="molecule type" value="Genomic_DNA"/>
</dbReference>
<evidence type="ECO:0000313" key="2">
    <source>
        <dbReference type="EMBL" id="GBP84866.1"/>
    </source>
</evidence>
<evidence type="ECO:0000313" key="3">
    <source>
        <dbReference type="Proteomes" id="UP000299102"/>
    </source>
</evidence>
<accession>A0A4C1Z8F4</accession>
<feature type="region of interest" description="Disordered" evidence="1">
    <location>
        <begin position="1"/>
        <end position="35"/>
    </location>
</feature>
<name>A0A4C1Z8F4_EUMVA</name>
<organism evidence="2 3">
    <name type="scientific">Eumeta variegata</name>
    <name type="common">Bagworm moth</name>
    <name type="synonym">Eumeta japonica</name>
    <dbReference type="NCBI Taxonomy" id="151549"/>
    <lineage>
        <taxon>Eukaryota</taxon>
        <taxon>Metazoa</taxon>
        <taxon>Ecdysozoa</taxon>
        <taxon>Arthropoda</taxon>
        <taxon>Hexapoda</taxon>
        <taxon>Insecta</taxon>
        <taxon>Pterygota</taxon>
        <taxon>Neoptera</taxon>
        <taxon>Endopterygota</taxon>
        <taxon>Lepidoptera</taxon>
        <taxon>Glossata</taxon>
        <taxon>Ditrysia</taxon>
        <taxon>Tineoidea</taxon>
        <taxon>Psychidae</taxon>
        <taxon>Oiketicinae</taxon>
        <taxon>Eumeta</taxon>
    </lineage>
</organism>
<sequence>MMRRERVFAHTNSTPSKLLFPAQHGHRTVTSRRRGTRLRLRPGLPERRGQRFQGGYHKPIVSVLEFNDNNDDDGRVVEIVDENS</sequence>
<proteinExistence type="predicted"/>
<gene>
    <name evidence="2" type="ORF">EVAR_65263_1</name>
</gene>
<dbReference type="Proteomes" id="UP000299102">
    <property type="component" value="Unassembled WGS sequence"/>
</dbReference>
<dbReference type="AlphaFoldDB" id="A0A4C1Z8F4"/>
<keyword evidence="3" id="KW-1185">Reference proteome</keyword>